<dbReference type="PROSITE" id="PS01047">
    <property type="entry name" value="HMA_1"/>
    <property type="match status" value="1"/>
</dbReference>
<dbReference type="AlphaFoldDB" id="A0A383BF43"/>
<dbReference type="GO" id="GO:0016020">
    <property type="term" value="C:membrane"/>
    <property type="evidence" value="ECO:0007669"/>
    <property type="project" value="TreeGrafter"/>
</dbReference>
<dbReference type="EMBL" id="UINC01200041">
    <property type="protein sequence ID" value="SVE18747.1"/>
    <property type="molecule type" value="Genomic_DNA"/>
</dbReference>
<dbReference type="PROSITE" id="PS50846">
    <property type="entry name" value="HMA_2"/>
    <property type="match status" value="1"/>
</dbReference>
<dbReference type="InterPro" id="IPR017969">
    <property type="entry name" value="Heavy-metal-associated_CS"/>
</dbReference>
<evidence type="ECO:0000259" key="4">
    <source>
        <dbReference type="PROSITE" id="PS50846"/>
    </source>
</evidence>
<evidence type="ECO:0000256" key="1">
    <source>
        <dbReference type="ARBA" id="ARBA00022723"/>
    </source>
</evidence>
<feature type="non-terminal residue" evidence="5">
    <location>
        <position position="175"/>
    </location>
</feature>
<keyword evidence="3" id="KW-1133">Transmembrane helix</keyword>
<accession>A0A383BF43</accession>
<feature type="transmembrane region" description="Helical" evidence="3">
    <location>
        <begin position="145"/>
        <end position="165"/>
    </location>
</feature>
<dbReference type="GO" id="GO:0055070">
    <property type="term" value="P:copper ion homeostasis"/>
    <property type="evidence" value="ECO:0007669"/>
    <property type="project" value="TreeGrafter"/>
</dbReference>
<dbReference type="Pfam" id="PF00403">
    <property type="entry name" value="HMA"/>
    <property type="match status" value="1"/>
</dbReference>
<dbReference type="CDD" id="cd00371">
    <property type="entry name" value="HMA"/>
    <property type="match status" value="1"/>
</dbReference>
<evidence type="ECO:0000256" key="3">
    <source>
        <dbReference type="SAM" id="Phobius"/>
    </source>
</evidence>
<dbReference type="FunFam" id="3.30.70.100:FF:000005">
    <property type="entry name" value="Copper-exporting P-type ATPase A"/>
    <property type="match status" value="1"/>
</dbReference>
<feature type="domain" description="HMA" evidence="4">
    <location>
        <begin position="18"/>
        <end position="84"/>
    </location>
</feature>
<dbReference type="GO" id="GO:0005507">
    <property type="term" value="F:copper ion binding"/>
    <property type="evidence" value="ECO:0007669"/>
    <property type="project" value="TreeGrafter"/>
</dbReference>
<proteinExistence type="predicted"/>
<dbReference type="SUPFAM" id="SSF55008">
    <property type="entry name" value="HMA, heavy metal-associated domain"/>
    <property type="match status" value="1"/>
</dbReference>
<keyword evidence="2" id="KW-1278">Translocase</keyword>
<feature type="transmembrane region" description="Helical" evidence="3">
    <location>
        <begin position="110"/>
        <end position="133"/>
    </location>
</feature>
<evidence type="ECO:0000313" key="5">
    <source>
        <dbReference type="EMBL" id="SVE18747.1"/>
    </source>
</evidence>
<organism evidence="5">
    <name type="scientific">marine metagenome</name>
    <dbReference type="NCBI Taxonomy" id="408172"/>
    <lineage>
        <taxon>unclassified sequences</taxon>
        <taxon>metagenomes</taxon>
        <taxon>ecological metagenomes</taxon>
    </lineage>
</organism>
<dbReference type="GO" id="GO:0043682">
    <property type="term" value="F:P-type divalent copper transporter activity"/>
    <property type="evidence" value="ECO:0007669"/>
    <property type="project" value="TreeGrafter"/>
</dbReference>
<sequence length="175" mass="19302">MDSVSLHKNGHVEGISVGELKLEIEGMHCAGCVSSVEKALRGLEGVETAEVNLPLKRGKVEYDPAKIEPGAIESAVKQAGFSSRRMLEQTSVEESIESDQKEFLETQSRFRIALIFSVPLLLFAMGPMLGIPLPGWMISESGSRFGGWIQLLLTLPVLFSGRDFYLRGLPALWRR</sequence>
<dbReference type="InterPro" id="IPR036163">
    <property type="entry name" value="HMA_dom_sf"/>
</dbReference>
<keyword evidence="3" id="KW-0812">Transmembrane</keyword>
<keyword evidence="1" id="KW-0479">Metal-binding</keyword>
<dbReference type="Gene3D" id="3.30.70.100">
    <property type="match status" value="1"/>
</dbReference>
<reference evidence="5" key="1">
    <citation type="submission" date="2018-05" db="EMBL/GenBank/DDBJ databases">
        <authorList>
            <person name="Lanie J.A."/>
            <person name="Ng W.-L."/>
            <person name="Kazmierczak K.M."/>
            <person name="Andrzejewski T.M."/>
            <person name="Davidsen T.M."/>
            <person name="Wayne K.J."/>
            <person name="Tettelin H."/>
            <person name="Glass J.I."/>
            <person name="Rusch D."/>
            <person name="Podicherti R."/>
            <person name="Tsui H.-C.T."/>
            <person name="Winkler M.E."/>
        </authorList>
    </citation>
    <scope>NUCLEOTIDE SEQUENCE</scope>
</reference>
<evidence type="ECO:0000256" key="2">
    <source>
        <dbReference type="ARBA" id="ARBA00022967"/>
    </source>
</evidence>
<gene>
    <name evidence="5" type="ORF">METZ01_LOCUS471601</name>
</gene>
<keyword evidence="3" id="KW-0472">Membrane</keyword>
<protein>
    <recommendedName>
        <fullName evidence="4">HMA domain-containing protein</fullName>
    </recommendedName>
</protein>
<dbReference type="PANTHER" id="PTHR43520">
    <property type="entry name" value="ATP7, ISOFORM B"/>
    <property type="match status" value="1"/>
</dbReference>
<dbReference type="InterPro" id="IPR006121">
    <property type="entry name" value="HMA_dom"/>
</dbReference>
<name>A0A383BF43_9ZZZZ</name>
<dbReference type="PANTHER" id="PTHR43520:SF8">
    <property type="entry name" value="P-TYPE CU(+) TRANSPORTER"/>
    <property type="match status" value="1"/>
</dbReference>